<accession>A0A803Q8V2</accession>
<evidence type="ECO:0000313" key="2">
    <source>
        <dbReference type="Proteomes" id="UP000596661"/>
    </source>
</evidence>
<dbReference type="Gramene" id="evm.model.08.1492">
    <property type="protein sequence ID" value="cds.evm.model.08.1492"/>
    <property type="gene ID" value="evm.TU.08.1492"/>
</dbReference>
<proteinExistence type="predicted"/>
<organism evidence="1 2">
    <name type="scientific">Cannabis sativa</name>
    <name type="common">Hemp</name>
    <name type="synonym">Marijuana</name>
    <dbReference type="NCBI Taxonomy" id="3483"/>
    <lineage>
        <taxon>Eukaryota</taxon>
        <taxon>Viridiplantae</taxon>
        <taxon>Streptophyta</taxon>
        <taxon>Embryophyta</taxon>
        <taxon>Tracheophyta</taxon>
        <taxon>Spermatophyta</taxon>
        <taxon>Magnoliopsida</taxon>
        <taxon>eudicotyledons</taxon>
        <taxon>Gunneridae</taxon>
        <taxon>Pentapetalae</taxon>
        <taxon>rosids</taxon>
        <taxon>fabids</taxon>
        <taxon>Rosales</taxon>
        <taxon>Cannabaceae</taxon>
        <taxon>Cannabis</taxon>
    </lineage>
</organism>
<dbReference type="EMBL" id="UZAU01000713">
    <property type="status" value="NOT_ANNOTATED_CDS"/>
    <property type="molecule type" value="Genomic_DNA"/>
</dbReference>
<name>A0A803Q8V2_CANSA</name>
<dbReference type="AlphaFoldDB" id="A0A803Q8V2"/>
<evidence type="ECO:0000313" key="1">
    <source>
        <dbReference type="EnsemblPlants" id="cds.evm.model.08.1492"/>
    </source>
</evidence>
<dbReference type="Proteomes" id="UP000596661">
    <property type="component" value="Chromosome 8"/>
</dbReference>
<protein>
    <submittedName>
        <fullName evidence="1">Uncharacterized protein</fullName>
    </submittedName>
</protein>
<dbReference type="EnsemblPlants" id="evm.model.08.1492">
    <property type="protein sequence ID" value="cds.evm.model.08.1492"/>
    <property type="gene ID" value="evm.TU.08.1492"/>
</dbReference>
<reference evidence="1" key="1">
    <citation type="submission" date="2018-11" db="EMBL/GenBank/DDBJ databases">
        <authorList>
            <person name="Grassa J C."/>
        </authorList>
    </citation>
    <scope>NUCLEOTIDE SEQUENCE [LARGE SCALE GENOMIC DNA]</scope>
</reference>
<reference evidence="1" key="2">
    <citation type="submission" date="2021-03" db="UniProtKB">
        <authorList>
            <consortium name="EnsemblPlants"/>
        </authorList>
    </citation>
    <scope>IDENTIFICATION</scope>
</reference>
<sequence>MHRDTFSCPLALEVSLDTDLCNSMSGRLLTLLRILHRELFKERSNIAGADERSPIDLSSDETEHSALILGDALNCAKAKNIPLQRLVSTKPPHVTAQRCFTDIFGARVGYAYTMDNEQKKVVELTKKLGVVEDRAITAEDQTRESNLKKNLVAAQKKNLAALSQGLERERVTTLEDQVLLDVTFYDGLCFDAVYMAWATNGGAKSIS</sequence>
<keyword evidence="2" id="KW-1185">Reference proteome</keyword>